<dbReference type="EC" id="1.5.5.2" evidence="2 5"/>
<comment type="function">
    <text evidence="5">Converts proline to delta-1-pyrroline-5-carboxylate.</text>
</comment>
<organism evidence="8 9">
    <name type="scientific">Apiospora arundinis</name>
    <dbReference type="NCBI Taxonomy" id="335852"/>
    <lineage>
        <taxon>Eukaryota</taxon>
        <taxon>Fungi</taxon>
        <taxon>Dikarya</taxon>
        <taxon>Ascomycota</taxon>
        <taxon>Pezizomycotina</taxon>
        <taxon>Sordariomycetes</taxon>
        <taxon>Xylariomycetidae</taxon>
        <taxon>Amphisphaeriales</taxon>
        <taxon>Apiosporaceae</taxon>
        <taxon>Apiospora</taxon>
    </lineage>
</organism>
<dbReference type="InterPro" id="IPR015659">
    <property type="entry name" value="Proline_oxidase"/>
</dbReference>
<accession>A0ABR2I4L8</accession>
<feature type="region of interest" description="Disordered" evidence="6">
    <location>
        <begin position="38"/>
        <end position="71"/>
    </location>
</feature>
<dbReference type="Gene3D" id="3.20.20.220">
    <property type="match status" value="1"/>
</dbReference>
<keyword evidence="4 5" id="KW-0642">Proline metabolism</keyword>
<dbReference type="SUPFAM" id="SSF51730">
    <property type="entry name" value="FAD-linked oxidoreductase"/>
    <property type="match status" value="1"/>
</dbReference>
<keyword evidence="3 5" id="KW-0560">Oxidoreductase</keyword>
<sequence length="525" mass="57582">MLKIPMSGRPMVVPSIRRVPNQASCALLVTRTMAMHRMTTTSVNRTQRRNMQSSPKRDSPPSAETLVSPADSTSNLITPIATEDATTMALRQTPLAVLPLSTVLRTLFTTTVSSSKVLLPPSLAVMGILAHTSNPLLNPDKNPLLRYFMKQTFYAQFCAGESAPEVRQTISGLKQIGFTGVILGYAKEVVLTTEQQRGLEKDGLPTGAAAEECVRNEVVPWAAGTMETVRLASPGDFVALKFSGAGRQALYALKNRLPPPKELRAAIDAICDLAKERDVPLLFDAEQDAIQQGIDDWTMEYQRKYNADTPHHALVYGTYQAYLKSTPATLARHLDIAGKENFTLGVKLVRGAYLGSDPREIIHDTKEDTDLCYDGVAEALIRREWNSVLTPTSEKSETFPLVSLVLGSHNQTSVRRARAVRDAIPAHEGTRELAIAQLQGMADEVSCELVAVKKGDLVRDGGIEKTRAYKYIVWGSTGECMKYLLRRARENRDAVQRTKAGRDAMFGEVVRRVRVAFGLGGGARA</sequence>
<protein>
    <recommendedName>
        <fullName evidence="2 5">Proline dehydrogenase</fullName>
        <ecNumber evidence="2 5">1.5.5.2</ecNumber>
    </recommendedName>
</protein>
<keyword evidence="5" id="KW-0274">FAD</keyword>
<evidence type="ECO:0000256" key="1">
    <source>
        <dbReference type="ARBA" id="ARBA00005869"/>
    </source>
</evidence>
<evidence type="ECO:0000256" key="2">
    <source>
        <dbReference type="ARBA" id="ARBA00012695"/>
    </source>
</evidence>
<dbReference type="Pfam" id="PF01619">
    <property type="entry name" value="Pro_dh"/>
    <property type="match status" value="1"/>
</dbReference>
<evidence type="ECO:0000256" key="6">
    <source>
        <dbReference type="SAM" id="MobiDB-lite"/>
    </source>
</evidence>
<feature type="domain" description="Proline dehydrogenase" evidence="7">
    <location>
        <begin position="167"/>
        <end position="499"/>
    </location>
</feature>
<evidence type="ECO:0000259" key="7">
    <source>
        <dbReference type="Pfam" id="PF01619"/>
    </source>
</evidence>
<comment type="similarity">
    <text evidence="1 5">Belongs to the proline oxidase family.</text>
</comment>
<comment type="caution">
    <text evidence="8">The sequence shown here is derived from an EMBL/GenBank/DDBJ whole genome shotgun (WGS) entry which is preliminary data.</text>
</comment>
<proteinExistence type="inferred from homology"/>
<dbReference type="InterPro" id="IPR002872">
    <property type="entry name" value="Proline_DH_dom"/>
</dbReference>
<feature type="compositionally biased region" description="Polar residues" evidence="6">
    <location>
        <begin position="42"/>
        <end position="54"/>
    </location>
</feature>
<dbReference type="EMBL" id="JAPCWZ010000007">
    <property type="protein sequence ID" value="KAK8857306.1"/>
    <property type="molecule type" value="Genomic_DNA"/>
</dbReference>
<comment type="cofactor">
    <cofactor evidence="5">
        <name>FAD</name>
        <dbReference type="ChEBI" id="CHEBI:57692"/>
    </cofactor>
</comment>
<comment type="catalytic activity">
    <reaction evidence="5">
        <text>L-proline + a quinone = (S)-1-pyrroline-5-carboxylate + a quinol + H(+)</text>
        <dbReference type="Rhea" id="RHEA:23784"/>
        <dbReference type="ChEBI" id="CHEBI:15378"/>
        <dbReference type="ChEBI" id="CHEBI:17388"/>
        <dbReference type="ChEBI" id="CHEBI:24646"/>
        <dbReference type="ChEBI" id="CHEBI:60039"/>
        <dbReference type="ChEBI" id="CHEBI:132124"/>
        <dbReference type="EC" id="1.5.5.2"/>
    </reaction>
</comment>
<evidence type="ECO:0000256" key="5">
    <source>
        <dbReference type="RuleBase" id="RU364054"/>
    </source>
</evidence>
<keyword evidence="5" id="KW-0285">Flavoprotein</keyword>
<dbReference type="PANTHER" id="PTHR13914:SF30">
    <property type="entry name" value="PROLINE DEHYDROGENASE"/>
    <property type="match status" value="1"/>
</dbReference>
<evidence type="ECO:0000256" key="4">
    <source>
        <dbReference type="ARBA" id="ARBA00023062"/>
    </source>
</evidence>
<evidence type="ECO:0000313" key="8">
    <source>
        <dbReference type="EMBL" id="KAK8857306.1"/>
    </source>
</evidence>
<name>A0ABR2I4L8_9PEZI</name>
<gene>
    <name evidence="8" type="ORF">PGQ11_013218</name>
</gene>
<evidence type="ECO:0000313" key="9">
    <source>
        <dbReference type="Proteomes" id="UP001390339"/>
    </source>
</evidence>
<reference evidence="8 9" key="1">
    <citation type="journal article" date="2024" name="IMA Fungus">
        <title>Apiospora arundinis, a panoply of carbohydrate-active enzymes and secondary metabolites.</title>
        <authorList>
            <person name="Sorensen T."/>
            <person name="Petersen C."/>
            <person name="Muurmann A.T."/>
            <person name="Christiansen J.V."/>
            <person name="Brundto M.L."/>
            <person name="Overgaard C.K."/>
            <person name="Boysen A.T."/>
            <person name="Wollenberg R.D."/>
            <person name="Larsen T.O."/>
            <person name="Sorensen J.L."/>
            <person name="Nielsen K.L."/>
            <person name="Sondergaard T.E."/>
        </authorList>
    </citation>
    <scope>NUCLEOTIDE SEQUENCE [LARGE SCALE GENOMIC DNA]</scope>
    <source>
        <strain evidence="8 9">AAU 773</strain>
    </source>
</reference>
<evidence type="ECO:0000256" key="3">
    <source>
        <dbReference type="ARBA" id="ARBA00023002"/>
    </source>
</evidence>
<keyword evidence="9" id="KW-1185">Reference proteome</keyword>
<dbReference type="PANTHER" id="PTHR13914">
    <property type="entry name" value="PROLINE OXIDASE"/>
    <property type="match status" value="1"/>
</dbReference>
<dbReference type="Proteomes" id="UP001390339">
    <property type="component" value="Unassembled WGS sequence"/>
</dbReference>
<dbReference type="InterPro" id="IPR029041">
    <property type="entry name" value="FAD-linked_oxidoreductase-like"/>
</dbReference>